<keyword evidence="5" id="KW-1185">Reference proteome</keyword>
<dbReference type="PROSITE" id="PS50977">
    <property type="entry name" value="HTH_TETR_2"/>
    <property type="match status" value="1"/>
</dbReference>
<protein>
    <submittedName>
        <fullName evidence="4">Helix-turn-helix domain-containing protein</fullName>
    </submittedName>
</protein>
<evidence type="ECO:0000259" key="3">
    <source>
        <dbReference type="PROSITE" id="PS50977"/>
    </source>
</evidence>
<dbReference type="InterPro" id="IPR001647">
    <property type="entry name" value="HTH_TetR"/>
</dbReference>
<dbReference type="PANTHER" id="PTHR43479:SF11">
    <property type="entry name" value="ACREF_ENVCD OPERON REPRESSOR-RELATED"/>
    <property type="match status" value="1"/>
</dbReference>
<reference evidence="5" key="1">
    <citation type="submission" date="2023-09" db="EMBL/GenBank/DDBJ databases">
        <title>Paenibacillus sp. chi10 Genome sequencing and assembly.</title>
        <authorList>
            <person name="Kim I."/>
        </authorList>
    </citation>
    <scope>NUCLEOTIDE SEQUENCE [LARGE SCALE GENOMIC DNA]</scope>
    <source>
        <strain evidence="5">chi10</strain>
    </source>
</reference>
<gene>
    <name evidence="4" type="ORF">RQP50_03575</name>
</gene>
<feature type="domain" description="HTH tetR-type" evidence="3">
    <location>
        <begin position="12"/>
        <end position="72"/>
    </location>
</feature>
<evidence type="ECO:0000313" key="5">
    <source>
        <dbReference type="Proteomes" id="UP001250538"/>
    </source>
</evidence>
<dbReference type="GO" id="GO:0003677">
    <property type="term" value="F:DNA binding"/>
    <property type="evidence" value="ECO:0007669"/>
    <property type="project" value="UniProtKB-UniRule"/>
</dbReference>
<dbReference type="Proteomes" id="UP001250538">
    <property type="component" value="Unassembled WGS sequence"/>
</dbReference>
<comment type="caution">
    <text evidence="4">The sequence shown here is derived from an EMBL/GenBank/DDBJ whole genome shotgun (WGS) entry which is preliminary data.</text>
</comment>
<evidence type="ECO:0000256" key="1">
    <source>
        <dbReference type="ARBA" id="ARBA00023125"/>
    </source>
</evidence>
<dbReference type="EMBL" id="JAVYAA010000001">
    <property type="protein sequence ID" value="MDT8975322.1"/>
    <property type="molecule type" value="Genomic_DNA"/>
</dbReference>
<dbReference type="PRINTS" id="PR00455">
    <property type="entry name" value="HTHTETR"/>
</dbReference>
<dbReference type="InterPro" id="IPR009057">
    <property type="entry name" value="Homeodomain-like_sf"/>
</dbReference>
<dbReference type="AlphaFoldDB" id="A0AAJ2JW51"/>
<proteinExistence type="predicted"/>
<dbReference type="PANTHER" id="PTHR43479">
    <property type="entry name" value="ACREF/ENVCD OPERON REPRESSOR-RELATED"/>
    <property type="match status" value="1"/>
</dbReference>
<name>A0AAJ2JW51_9BACL</name>
<keyword evidence="1 2" id="KW-0238">DNA-binding</keyword>
<evidence type="ECO:0000256" key="2">
    <source>
        <dbReference type="PROSITE-ProRule" id="PRU00335"/>
    </source>
</evidence>
<dbReference type="InterPro" id="IPR050624">
    <property type="entry name" value="HTH-type_Tx_Regulator"/>
</dbReference>
<evidence type="ECO:0000313" key="4">
    <source>
        <dbReference type="EMBL" id="MDT8975322.1"/>
    </source>
</evidence>
<dbReference type="Pfam" id="PF00440">
    <property type="entry name" value="TetR_N"/>
    <property type="match status" value="1"/>
</dbReference>
<sequence length="198" mass="23518">MTKITLRQQKALETKNKLIDSALRVFSEKGYDSSTTKDIAREAEVTDGLIYHYFNSKEELLWAILEKHTLNHELKNTATMDPLQNQPLDVMLNMYFANLMDMLHDKKELIVMFFGEAQRNQEVRNRLVVTIEEGIQPLYQLLKQHVSKDDEYLFSAIRNVQMTLVMYFLLYDRFQTEPMERTRYIHITVQQFMQVISQ</sequence>
<dbReference type="Gene3D" id="1.10.357.10">
    <property type="entry name" value="Tetracycline Repressor, domain 2"/>
    <property type="match status" value="1"/>
</dbReference>
<dbReference type="SUPFAM" id="SSF46689">
    <property type="entry name" value="Homeodomain-like"/>
    <property type="match status" value="1"/>
</dbReference>
<dbReference type="PROSITE" id="PS01081">
    <property type="entry name" value="HTH_TETR_1"/>
    <property type="match status" value="1"/>
</dbReference>
<accession>A0AAJ2JW51</accession>
<organism evidence="4 5">
    <name type="scientific">Paenibacillus suaedae</name>
    <dbReference type="NCBI Taxonomy" id="3077233"/>
    <lineage>
        <taxon>Bacteria</taxon>
        <taxon>Bacillati</taxon>
        <taxon>Bacillota</taxon>
        <taxon>Bacilli</taxon>
        <taxon>Bacillales</taxon>
        <taxon>Paenibacillaceae</taxon>
        <taxon>Paenibacillus</taxon>
    </lineage>
</organism>
<feature type="DNA-binding region" description="H-T-H motif" evidence="2">
    <location>
        <begin position="35"/>
        <end position="54"/>
    </location>
</feature>
<dbReference type="RefSeq" id="WP_315743296.1">
    <property type="nucleotide sequence ID" value="NZ_JAVYAA010000001.1"/>
</dbReference>
<dbReference type="InterPro" id="IPR023772">
    <property type="entry name" value="DNA-bd_HTH_TetR-type_CS"/>
</dbReference>